<name>A0A540W620_9ACTN</name>
<evidence type="ECO:0000313" key="3">
    <source>
        <dbReference type="Proteomes" id="UP000319103"/>
    </source>
</evidence>
<feature type="region of interest" description="Disordered" evidence="1">
    <location>
        <begin position="101"/>
        <end position="125"/>
    </location>
</feature>
<sequence length="125" mass="13034">MRNVPVDLARVGVCLCVSKEQKTDRETGAQRANRDGVPLWTVGVAVRPVGYRASVIEVTVAGEPVVEVGQVVSFANLEASLWEIEGRAGLAYRADSVTMAPAGGIPPVPETPPADPRGSRGGAAK</sequence>
<keyword evidence="3" id="KW-1185">Reference proteome</keyword>
<dbReference type="Proteomes" id="UP000319103">
    <property type="component" value="Unassembled WGS sequence"/>
</dbReference>
<dbReference type="RefSeq" id="WP_141635043.1">
    <property type="nucleotide sequence ID" value="NZ_VIGB01000003.1"/>
</dbReference>
<dbReference type="EMBL" id="VIGB01000003">
    <property type="protein sequence ID" value="TQF04472.1"/>
    <property type="molecule type" value="Genomic_DNA"/>
</dbReference>
<feature type="compositionally biased region" description="Pro residues" evidence="1">
    <location>
        <begin position="104"/>
        <end position="115"/>
    </location>
</feature>
<evidence type="ECO:0000313" key="2">
    <source>
        <dbReference type="EMBL" id="TQF04472.1"/>
    </source>
</evidence>
<accession>A0A540W620</accession>
<dbReference type="AlphaFoldDB" id="A0A540W620"/>
<comment type="caution">
    <text evidence="2">The sequence shown here is derived from an EMBL/GenBank/DDBJ whole genome shotgun (WGS) entry which is preliminary data.</text>
</comment>
<organism evidence="2 3">
    <name type="scientific">Kitasatospora acidiphila</name>
    <dbReference type="NCBI Taxonomy" id="2567942"/>
    <lineage>
        <taxon>Bacteria</taxon>
        <taxon>Bacillati</taxon>
        <taxon>Actinomycetota</taxon>
        <taxon>Actinomycetes</taxon>
        <taxon>Kitasatosporales</taxon>
        <taxon>Streptomycetaceae</taxon>
        <taxon>Kitasatospora</taxon>
    </lineage>
</organism>
<reference evidence="2 3" key="1">
    <citation type="submission" date="2019-06" db="EMBL/GenBank/DDBJ databases">
        <title>Description of Kitasatospora acidophila sp. nov. isolated from pine grove soil, and reclassification of Streptomyces novaecaesareae to Kitasatospora novaeceasareae comb. nov.</title>
        <authorList>
            <person name="Kim M.J."/>
        </authorList>
    </citation>
    <scope>NUCLEOTIDE SEQUENCE [LARGE SCALE GENOMIC DNA]</scope>
    <source>
        <strain evidence="2 3">MMS16-CNU292</strain>
    </source>
</reference>
<evidence type="ECO:0000256" key="1">
    <source>
        <dbReference type="SAM" id="MobiDB-lite"/>
    </source>
</evidence>
<protein>
    <submittedName>
        <fullName evidence="2">Uncharacterized protein</fullName>
    </submittedName>
</protein>
<proteinExistence type="predicted"/>
<dbReference type="OrthoDB" id="4299905at2"/>
<gene>
    <name evidence="2" type="ORF">E6W39_22390</name>
</gene>